<protein>
    <submittedName>
        <fullName evidence="2">Uncharacterized protein</fullName>
    </submittedName>
</protein>
<dbReference type="AlphaFoldDB" id="A0AAN6WM84"/>
<dbReference type="Pfam" id="PF12511">
    <property type="entry name" value="DUF3716"/>
    <property type="match status" value="1"/>
</dbReference>
<name>A0AAN6WM84_9PEZI</name>
<evidence type="ECO:0000256" key="1">
    <source>
        <dbReference type="SAM" id="MobiDB-lite"/>
    </source>
</evidence>
<dbReference type="EMBL" id="MU864480">
    <property type="protein sequence ID" value="KAK4184639.1"/>
    <property type="molecule type" value="Genomic_DNA"/>
</dbReference>
<organism evidence="2 3">
    <name type="scientific">Podospora australis</name>
    <dbReference type="NCBI Taxonomy" id="1536484"/>
    <lineage>
        <taxon>Eukaryota</taxon>
        <taxon>Fungi</taxon>
        <taxon>Dikarya</taxon>
        <taxon>Ascomycota</taxon>
        <taxon>Pezizomycotina</taxon>
        <taxon>Sordariomycetes</taxon>
        <taxon>Sordariomycetidae</taxon>
        <taxon>Sordariales</taxon>
        <taxon>Podosporaceae</taxon>
        <taxon>Podospora</taxon>
    </lineage>
</organism>
<feature type="region of interest" description="Disordered" evidence="1">
    <location>
        <begin position="248"/>
        <end position="286"/>
    </location>
</feature>
<gene>
    <name evidence="2" type="ORF">QBC35DRAFT_46719</name>
</gene>
<feature type="region of interest" description="Disordered" evidence="1">
    <location>
        <begin position="1"/>
        <end position="109"/>
    </location>
</feature>
<evidence type="ECO:0000313" key="3">
    <source>
        <dbReference type="Proteomes" id="UP001302126"/>
    </source>
</evidence>
<dbReference type="Proteomes" id="UP001302126">
    <property type="component" value="Unassembled WGS sequence"/>
</dbReference>
<feature type="compositionally biased region" description="Acidic residues" evidence="1">
    <location>
        <begin position="65"/>
        <end position="76"/>
    </location>
</feature>
<reference evidence="2" key="2">
    <citation type="submission" date="2023-05" db="EMBL/GenBank/DDBJ databases">
        <authorList>
            <consortium name="Lawrence Berkeley National Laboratory"/>
            <person name="Steindorff A."/>
            <person name="Hensen N."/>
            <person name="Bonometti L."/>
            <person name="Westerberg I."/>
            <person name="Brannstrom I.O."/>
            <person name="Guillou S."/>
            <person name="Cros-Aarteil S."/>
            <person name="Calhoun S."/>
            <person name="Haridas S."/>
            <person name="Kuo A."/>
            <person name="Mondo S."/>
            <person name="Pangilinan J."/>
            <person name="Riley R."/>
            <person name="Labutti K."/>
            <person name="Andreopoulos B."/>
            <person name="Lipzen A."/>
            <person name="Chen C."/>
            <person name="Yanf M."/>
            <person name="Daum C."/>
            <person name="Ng V."/>
            <person name="Clum A."/>
            <person name="Ohm R."/>
            <person name="Martin F."/>
            <person name="Silar P."/>
            <person name="Natvig D."/>
            <person name="Lalanne C."/>
            <person name="Gautier V."/>
            <person name="Ament-Velasquez S.L."/>
            <person name="Kruys A."/>
            <person name="Hutchinson M.I."/>
            <person name="Powell A.J."/>
            <person name="Barry K."/>
            <person name="Miller A.N."/>
            <person name="Grigoriev I.V."/>
            <person name="Debuchy R."/>
            <person name="Gladieux P."/>
            <person name="Thoren M.H."/>
            <person name="Johannesson H."/>
        </authorList>
    </citation>
    <scope>NUCLEOTIDE SEQUENCE</scope>
    <source>
        <strain evidence="2">PSN309</strain>
    </source>
</reference>
<comment type="caution">
    <text evidence="2">The sequence shown here is derived from an EMBL/GenBank/DDBJ whole genome shotgun (WGS) entry which is preliminary data.</text>
</comment>
<proteinExistence type="predicted"/>
<evidence type="ECO:0000313" key="2">
    <source>
        <dbReference type="EMBL" id="KAK4184639.1"/>
    </source>
</evidence>
<reference evidence="2" key="1">
    <citation type="journal article" date="2023" name="Mol. Phylogenet. Evol.">
        <title>Genome-scale phylogeny and comparative genomics of the fungal order Sordariales.</title>
        <authorList>
            <person name="Hensen N."/>
            <person name="Bonometti L."/>
            <person name="Westerberg I."/>
            <person name="Brannstrom I.O."/>
            <person name="Guillou S."/>
            <person name="Cros-Aarteil S."/>
            <person name="Calhoun S."/>
            <person name="Haridas S."/>
            <person name="Kuo A."/>
            <person name="Mondo S."/>
            <person name="Pangilinan J."/>
            <person name="Riley R."/>
            <person name="LaButti K."/>
            <person name="Andreopoulos B."/>
            <person name="Lipzen A."/>
            <person name="Chen C."/>
            <person name="Yan M."/>
            <person name="Daum C."/>
            <person name="Ng V."/>
            <person name="Clum A."/>
            <person name="Steindorff A."/>
            <person name="Ohm R.A."/>
            <person name="Martin F."/>
            <person name="Silar P."/>
            <person name="Natvig D.O."/>
            <person name="Lalanne C."/>
            <person name="Gautier V."/>
            <person name="Ament-Velasquez S.L."/>
            <person name="Kruys A."/>
            <person name="Hutchinson M.I."/>
            <person name="Powell A.J."/>
            <person name="Barry K."/>
            <person name="Miller A.N."/>
            <person name="Grigoriev I.V."/>
            <person name="Debuchy R."/>
            <person name="Gladieux P."/>
            <person name="Hiltunen Thoren M."/>
            <person name="Johannesson H."/>
        </authorList>
    </citation>
    <scope>NUCLEOTIDE SEQUENCE</scope>
    <source>
        <strain evidence="2">PSN309</strain>
    </source>
</reference>
<keyword evidence="3" id="KW-1185">Reference proteome</keyword>
<dbReference type="InterPro" id="IPR022190">
    <property type="entry name" value="DUF3716"/>
</dbReference>
<sequence>MPPLFHSSASEADDLSHADSDSDDSVITCHDPIKSEPIIQDTIEVLGSGSGSGSGTGKRKATPEFQEDDDEAEEDELTRPFKTPRLSSGRDSDASFIMEPSEPSEPVTTMPALNPSAISYREQMFAPPAPQAGPPQTTLELFRRTFPHLQVPERVHRPVKWLCEQPIKRVPVTTPAFNDRKQQNFPAYLMQACGDEVPPDQACERCSKHNGALLEACIVVREDLVMESTGGACANCWYSRQGSTCTLQKKPPRFPDRYPYPSADKKHPRSSLSGSGSVPTPAAPREQLPSLRTPAAAAERVQPPPPPPPATPSIVEFLQQVQAASAQALSPAGAGAASIHPAYTASLAAAQNTGSSSRPLSLPQLTADDHVAVWENRFKKLDQDSLLKEFSHLHELQDDLNTRLKAMHRVIADRLKAGNPR</sequence>
<accession>A0AAN6WM84</accession>